<evidence type="ECO:0000256" key="3">
    <source>
        <dbReference type="ARBA" id="ARBA00022741"/>
    </source>
</evidence>
<dbReference type="Pfam" id="PF00005">
    <property type="entry name" value="ABC_tran"/>
    <property type="match status" value="1"/>
</dbReference>
<dbReference type="InterPro" id="IPR012693">
    <property type="entry name" value="ABC_transpr_PhnC"/>
</dbReference>
<dbReference type="NCBIfam" id="TIGR02315">
    <property type="entry name" value="ABC_phnC"/>
    <property type="match status" value="1"/>
</dbReference>
<keyword evidence="5" id="KW-1278">Translocase</keyword>
<dbReference type="EMBL" id="BONW01000028">
    <property type="protein sequence ID" value="GIG90668.1"/>
    <property type="molecule type" value="Genomic_DNA"/>
</dbReference>
<dbReference type="RefSeq" id="WP_203869063.1">
    <property type="nucleotide sequence ID" value="NZ_BONW01000028.1"/>
</dbReference>
<dbReference type="PANTHER" id="PTHR43166">
    <property type="entry name" value="AMINO ACID IMPORT ATP-BINDING PROTEIN"/>
    <property type="match status" value="1"/>
</dbReference>
<keyword evidence="3" id="KW-0547">Nucleotide-binding</keyword>
<dbReference type="SMART" id="SM00382">
    <property type="entry name" value="AAA"/>
    <property type="match status" value="1"/>
</dbReference>
<keyword evidence="10" id="KW-1185">Reference proteome</keyword>
<evidence type="ECO:0000256" key="2">
    <source>
        <dbReference type="ARBA" id="ARBA00022475"/>
    </source>
</evidence>
<organism evidence="9 10">
    <name type="scientific">Plantactinospora endophytica</name>
    <dbReference type="NCBI Taxonomy" id="673535"/>
    <lineage>
        <taxon>Bacteria</taxon>
        <taxon>Bacillati</taxon>
        <taxon>Actinomycetota</taxon>
        <taxon>Actinomycetes</taxon>
        <taxon>Micromonosporales</taxon>
        <taxon>Micromonosporaceae</taxon>
        <taxon>Plantactinospora</taxon>
    </lineage>
</organism>
<evidence type="ECO:0000256" key="6">
    <source>
        <dbReference type="ARBA" id="ARBA00023136"/>
    </source>
</evidence>
<dbReference type="InterPro" id="IPR003439">
    <property type="entry name" value="ABC_transporter-like_ATP-bd"/>
</dbReference>
<evidence type="ECO:0000256" key="1">
    <source>
        <dbReference type="ARBA" id="ARBA00022448"/>
    </source>
</evidence>
<evidence type="ECO:0000313" key="10">
    <source>
        <dbReference type="Proteomes" id="UP000646749"/>
    </source>
</evidence>
<dbReference type="InterPro" id="IPR050086">
    <property type="entry name" value="MetN_ABC_transporter-like"/>
</dbReference>
<keyword evidence="2" id="KW-1003">Cell membrane</keyword>
<dbReference type="GO" id="GO:0005524">
    <property type="term" value="F:ATP binding"/>
    <property type="evidence" value="ECO:0007669"/>
    <property type="project" value="UniProtKB-KW"/>
</dbReference>
<dbReference type="PROSITE" id="PS00211">
    <property type="entry name" value="ABC_TRANSPORTER_1"/>
    <property type="match status" value="1"/>
</dbReference>
<name>A0ABQ4E7K5_9ACTN</name>
<comment type="caution">
    <text evidence="9">The sequence shown here is derived from an EMBL/GenBank/DDBJ whole genome shotgun (WGS) entry which is preliminary data.</text>
</comment>
<protein>
    <submittedName>
        <fullName evidence="9">Phosphate-import ATP-binding protein PhnC</fullName>
    </submittedName>
</protein>
<keyword evidence="6" id="KW-0472">Membrane</keyword>
<dbReference type="InterPro" id="IPR027417">
    <property type="entry name" value="P-loop_NTPase"/>
</dbReference>
<accession>A0ABQ4E7K5</accession>
<dbReference type="Gene3D" id="3.40.50.300">
    <property type="entry name" value="P-loop containing nucleotide triphosphate hydrolases"/>
    <property type="match status" value="1"/>
</dbReference>
<evidence type="ECO:0000256" key="7">
    <source>
        <dbReference type="SAM" id="MobiDB-lite"/>
    </source>
</evidence>
<feature type="domain" description="ABC transporter" evidence="8">
    <location>
        <begin position="17"/>
        <end position="260"/>
    </location>
</feature>
<evidence type="ECO:0000256" key="4">
    <source>
        <dbReference type="ARBA" id="ARBA00022840"/>
    </source>
</evidence>
<feature type="region of interest" description="Disordered" evidence="7">
    <location>
        <begin position="261"/>
        <end position="290"/>
    </location>
</feature>
<dbReference type="CDD" id="cd03256">
    <property type="entry name" value="ABC_PhnC_transporter"/>
    <property type="match status" value="1"/>
</dbReference>
<evidence type="ECO:0000256" key="5">
    <source>
        <dbReference type="ARBA" id="ARBA00022967"/>
    </source>
</evidence>
<keyword evidence="4 9" id="KW-0067">ATP-binding</keyword>
<dbReference type="InterPro" id="IPR017871">
    <property type="entry name" value="ABC_transporter-like_CS"/>
</dbReference>
<dbReference type="Proteomes" id="UP000646749">
    <property type="component" value="Unassembled WGS sequence"/>
</dbReference>
<reference evidence="9 10" key="1">
    <citation type="submission" date="2021-01" db="EMBL/GenBank/DDBJ databases">
        <title>Whole genome shotgun sequence of Plantactinospora endophytica NBRC 110450.</title>
        <authorList>
            <person name="Komaki H."/>
            <person name="Tamura T."/>
        </authorList>
    </citation>
    <scope>NUCLEOTIDE SEQUENCE [LARGE SCALE GENOMIC DNA]</scope>
    <source>
        <strain evidence="9 10">NBRC 110450</strain>
    </source>
</reference>
<dbReference type="PANTHER" id="PTHR43166:SF6">
    <property type="entry name" value="PHOSPHONATES IMPORT ATP-BINDING PROTEIN PHNC"/>
    <property type="match status" value="1"/>
</dbReference>
<dbReference type="SUPFAM" id="SSF52540">
    <property type="entry name" value="P-loop containing nucleoside triphosphate hydrolases"/>
    <property type="match status" value="1"/>
</dbReference>
<keyword evidence="1" id="KW-0813">Transport</keyword>
<proteinExistence type="predicted"/>
<evidence type="ECO:0000313" key="9">
    <source>
        <dbReference type="EMBL" id="GIG90668.1"/>
    </source>
</evidence>
<dbReference type="InterPro" id="IPR003593">
    <property type="entry name" value="AAA+_ATPase"/>
</dbReference>
<gene>
    <name evidence="9" type="primary">phnC</name>
    <name evidence="9" type="ORF">Pen02_56040</name>
</gene>
<evidence type="ECO:0000259" key="8">
    <source>
        <dbReference type="PROSITE" id="PS50893"/>
    </source>
</evidence>
<sequence>MTRPTAAQPDGTAVPVVRVAHLTKRFGDHTALDDVSFDLPRGQFLAVIGLSGSGKSTLLRLLNGLHTPSDGAVEVLGVDVVHARARAIRHLRCQVGFIFQQFNLVGRLSCMENVLSGALGRLRGPRLGVSTYSKTLRQTALDHLDRVGLGHKAFQRADTLSGGEQQRVAIARSLMQQPQLLLADEPVASLDPESSGQVMDVLRRICVEEHLTVICSLHQVDMALGWAHRVIGLRAGRTVLDRPTGDLTRPQLMQVYQRDGVPVAPETPQPDEPDDHGLAALSPTPQQLIQ</sequence>
<dbReference type="PROSITE" id="PS50893">
    <property type="entry name" value="ABC_TRANSPORTER_2"/>
    <property type="match status" value="1"/>
</dbReference>